<accession>A0ABY9TFY3</accession>
<name>A0ABY9TFY3_9GAMM</name>
<dbReference type="EMBL" id="CP134146">
    <property type="protein sequence ID" value="WNC67679.1"/>
    <property type="molecule type" value="Genomic_DNA"/>
</dbReference>
<dbReference type="RefSeq" id="WP_348386838.1">
    <property type="nucleotide sequence ID" value="NZ_CP134146.1"/>
</dbReference>
<keyword evidence="2" id="KW-1185">Reference proteome</keyword>
<reference evidence="2" key="1">
    <citation type="submission" date="2023-09" db="EMBL/GenBank/DDBJ databases">
        <authorList>
            <person name="Zhang C."/>
        </authorList>
    </citation>
    <scope>NUCLEOTIDE SEQUENCE [LARGE SCALE GENOMIC DNA]</scope>
    <source>
        <strain evidence="2">SQ345</strain>
    </source>
</reference>
<evidence type="ECO:0000313" key="1">
    <source>
        <dbReference type="EMBL" id="WNC67679.1"/>
    </source>
</evidence>
<proteinExistence type="predicted"/>
<organism evidence="1 2">
    <name type="scientific">Thalassotalea nanhaiensis</name>
    <dbReference type="NCBI Taxonomy" id="3065648"/>
    <lineage>
        <taxon>Bacteria</taxon>
        <taxon>Pseudomonadati</taxon>
        <taxon>Pseudomonadota</taxon>
        <taxon>Gammaproteobacteria</taxon>
        <taxon>Alteromonadales</taxon>
        <taxon>Colwelliaceae</taxon>
        <taxon>Thalassotalea</taxon>
    </lineage>
</organism>
<evidence type="ECO:0000313" key="2">
    <source>
        <dbReference type="Proteomes" id="UP001248581"/>
    </source>
</evidence>
<protein>
    <recommendedName>
        <fullName evidence="3">DUF4384 domain-containing protein</fullName>
    </recommendedName>
</protein>
<dbReference type="Proteomes" id="UP001248581">
    <property type="component" value="Chromosome"/>
</dbReference>
<evidence type="ECO:0008006" key="3">
    <source>
        <dbReference type="Google" id="ProtNLM"/>
    </source>
</evidence>
<gene>
    <name evidence="1" type="ORF">RI845_14275</name>
</gene>
<sequence>MELKKILSTLLFCSLFTTSNTFGVEQEKTLKPIEQITELVAENRLSKNQGFLLVKLNVNHDAASINFAKIKENRVRFLFDNDTLLLGQKYLLNLKNTDNEFYLLPLLAGGYQITRVNAPFYNLPYWRPTKELASWRFNIEPGKINYVGEINISAERGTDFMKVNLFNRFATEQKEINGSLAGLIEQYPLVSGSGYRDDFFAEWGATDVK</sequence>